<gene>
    <name evidence="3" type="ORF">M8523_35360</name>
</gene>
<dbReference type="PANTHER" id="PTHR42951:SF4">
    <property type="entry name" value="ACYL-COENZYME A THIOESTERASE MBLAC2"/>
    <property type="match status" value="1"/>
</dbReference>
<dbReference type="Proteomes" id="UP001165667">
    <property type="component" value="Unassembled WGS sequence"/>
</dbReference>
<dbReference type="Gene3D" id="3.60.15.10">
    <property type="entry name" value="Ribonuclease Z/Hydroxyacylglutathione hydrolase-like"/>
    <property type="match status" value="1"/>
</dbReference>
<dbReference type="GO" id="GO:0017001">
    <property type="term" value="P:antibiotic catabolic process"/>
    <property type="evidence" value="ECO:0007669"/>
    <property type="project" value="UniProtKB-ARBA"/>
</dbReference>
<sequence>MIDTVRTNVSRFSEAPSGSRRGLLRLCMWGGLVALMPAAVAKANEAGNARVQTVPTLPDPALPIVDVRFPAEIAPGVFILPDKRIPLVPNVGIVVGRDSVLVVDCGLGPQNGENVIKLARQLAPGRSIILTVTHAHPEHGFGAQAFKPDARIYYNAAQRDYFARSGTTLLDGFRAVLSTERRALLDGVVLTPPDQTYDGDRATLDLGGRQVEFHTWGTAHSPGDQIVHLPDEQIVFIGDLIEERMFPIVPFFPPMINASDINVARWESVLRDVLALQPRLIVPGHGNLGGPEIATDLLGYFTEARAVFRTTGVPSAELDQRLRAKYPTWEHSEYISPARQYLAQLPG</sequence>
<dbReference type="InterPro" id="IPR036866">
    <property type="entry name" value="RibonucZ/Hydroxyglut_hydro"/>
</dbReference>
<dbReference type="Pfam" id="PF00753">
    <property type="entry name" value="Lactamase_B"/>
    <property type="match status" value="1"/>
</dbReference>
<evidence type="ECO:0000259" key="2">
    <source>
        <dbReference type="SMART" id="SM00849"/>
    </source>
</evidence>
<evidence type="ECO:0000256" key="1">
    <source>
        <dbReference type="ARBA" id="ARBA00005250"/>
    </source>
</evidence>
<protein>
    <submittedName>
        <fullName evidence="3">MBL fold metallo-hydrolase</fullName>
    </submittedName>
</protein>
<organism evidence="3 4">
    <name type="scientific">Lichenifustis flavocetrariae</name>
    <dbReference type="NCBI Taxonomy" id="2949735"/>
    <lineage>
        <taxon>Bacteria</taxon>
        <taxon>Pseudomonadati</taxon>
        <taxon>Pseudomonadota</taxon>
        <taxon>Alphaproteobacteria</taxon>
        <taxon>Hyphomicrobiales</taxon>
        <taxon>Lichenihabitantaceae</taxon>
        <taxon>Lichenifustis</taxon>
    </lineage>
</organism>
<comment type="caution">
    <text evidence="3">The sequence shown here is derived from an EMBL/GenBank/DDBJ whole genome shotgun (WGS) entry which is preliminary data.</text>
</comment>
<proteinExistence type="inferred from homology"/>
<evidence type="ECO:0000313" key="4">
    <source>
        <dbReference type="Proteomes" id="UP001165667"/>
    </source>
</evidence>
<dbReference type="SMART" id="SM00849">
    <property type="entry name" value="Lactamase_B"/>
    <property type="match status" value="1"/>
</dbReference>
<dbReference type="EMBL" id="JAMOIM010000098">
    <property type="protein sequence ID" value="MCW6513130.1"/>
    <property type="molecule type" value="Genomic_DNA"/>
</dbReference>
<evidence type="ECO:0000313" key="3">
    <source>
        <dbReference type="EMBL" id="MCW6513130.1"/>
    </source>
</evidence>
<feature type="domain" description="Metallo-beta-lactamase" evidence="2">
    <location>
        <begin position="88"/>
        <end position="285"/>
    </location>
</feature>
<comment type="similarity">
    <text evidence="1">Belongs to the metallo-beta-lactamase superfamily. Class-B beta-lactamase family.</text>
</comment>
<reference evidence="3" key="1">
    <citation type="submission" date="2022-05" db="EMBL/GenBank/DDBJ databases">
        <authorList>
            <person name="Pankratov T."/>
        </authorList>
    </citation>
    <scope>NUCLEOTIDE SEQUENCE</scope>
    <source>
        <strain evidence="3">BP6-180914</strain>
    </source>
</reference>
<name>A0AA42CS50_9HYPH</name>
<dbReference type="AlphaFoldDB" id="A0AA42CS50"/>
<dbReference type="PANTHER" id="PTHR42951">
    <property type="entry name" value="METALLO-BETA-LACTAMASE DOMAIN-CONTAINING"/>
    <property type="match status" value="1"/>
</dbReference>
<dbReference type="SUPFAM" id="SSF56281">
    <property type="entry name" value="Metallo-hydrolase/oxidoreductase"/>
    <property type="match status" value="1"/>
</dbReference>
<keyword evidence="4" id="KW-1185">Reference proteome</keyword>
<dbReference type="InterPro" id="IPR050855">
    <property type="entry name" value="NDM-1-like"/>
</dbReference>
<accession>A0AA42CS50</accession>
<dbReference type="InterPro" id="IPR001279">
    <property type="entry name" value="Metallo-B-lactamas"/>
</dbReference>
<dbReference type="CDD" id="cd16282">
    <property type="entry name" value="metallo-hydrolase-like_MBL-fold"/>
    <property type="match status" value="1"/>
</dbReference>